<dbReference type="InterPro" id="IPR023534">
    <property type="entry name" value="Rof/RNase_P-like"/>
</dbReference>
<evidence type="ECO:0000313" key="1">
    <source>
        <dbReference type="EMBL" id="CAA0096237.1"/>
    </source>
</evidence>
<sequence>MVSCQLYDYIEIACLYRIPVDLTLANDALVEGIAVDTCIESGAEFMVLDHLELAEALDEPQRLKVDISTIKVMAARVKNPHFDQVNFIEET</sequence>
<name>A0A5S9NZA0_9GAMM</name>
<gene>
    <name evidence="1" type="ORF">DPBNPPHM_03395</name>
</gene>
<dbReference type="EMBL" id="CACSII010000004">
    <property type="protein sequence ID" value="CAA0096237.1"/>
    <property type="molecule type" value="Genomic_DNA"/>
</dbReference>
<dbReference type="OrthoDB" id="5344363at2"/>
<dbReference type="AlphaFoldDB" id="A0A5S9NZA0"/>
<organism evidence="1 2">
    <name type="scientific">BD1-7 clade bacterium</name>
    <dbReference type="NCBI Taxonomy" id="2029982"/>
    <lineage>
        <taxon>Bacteria</taxon>
        <taxon>Pseudomonadati</taxon>
        <taxon>Pseudomonadota</taxon>
        <taxon>Gammaproteobacteria</taxon>
        <taxon>Cellvibrionales</taxon>
        <taxon>Spongiibacteraceae</taxon>
        <taxon>BD1-7 clade</taxon>
    </lineage>
</organism>
<dbReference type="Pfam" id="PF07073">
    <property type="entry name" value="ROF"/>
    <property type="match status" value="1"/>
</dbReference>
<dbReference type="InterPro" id="IPR038626">
    <property type="entry name" value="Rof-like_sf"/>
</dbReference>
<dbReference type="SUPFAM" id="SSF101744">
    <property type="entry name" value="Rof/RNase P subunit-like"/>
    <property type="match status" value="1"/>
</dbReference>
<evidence type="ECO:0008006" key="3">
    <source>
        <dbReference type="Google" id="ProtNLM"/>
    </source>
</evidence>
<dbReference type="Proteomes" id="UP000434580">
    <property type="component" value="Unassembled WGS sequence"/>
</dbReference>
<proteinExistence type="predicted"/>
<protein>
    <recommendedName>
        <fullName evidence="3">Transcriptional antiterminator</fullName>
    </recommendedName>
</protein>
<dbReference type="InterPro" id="IPR009778">
    <property type="entry name" value="ROF"/>
</dbReference>
<reference evidence="1 2" key="1">
    <citation type="submission" date="2019-11" db="EMBL/GenBank/DDBJ databases">
        <authorList>
            <person name="Holert J."/>
        </authorList>
    </citation>
    <scope>NUCLEOTIDE SEQUENCE [LARGE SCALE GENOMIC DNA]</scope>
    <source>
        <strain evidence="1">BC5_2</strain>
    </source>
</reference>
<accession>A0A5S9NZA0</accession>
<dbReference type="Gene3D" id="2.30.30.400">
    <property type="entry name" value="Rof-like"/>
    <property type="match status" value="1"/>
</dbReference>
<evidence type="ECO:0000313" key="2">
    <source>
        <dbReference type="Proteomes" id="UP000434580"/>
    </source>
</evidence>